<keyword evidence="2" id="KW-1185">Reference proteome</keyword>
<proteinExistence type="predicted"/>
<sequence length="254" mass="28402">FSGSHSKSPAPFSLKASTTWTYTGPLLSPSSASLPPSFHTWSRATIDEPSSFLLHFLPFLEFVNQFLKQANVSCYWLSIRATHKPVKEFEEPRWHTEEVQEKTMTVEEGSKGNMTQPRRYWKLCTTLLGAPTLFLPKNDLCLLSTIQNTCLGILSAPSSLHDCPSIACSTCFRTSLSIRHSLTSQFSHITPESAKPGELSFFRVGMSEGAIHSEPPHDGQRLFVNVVPGTEEELREMSKKWGMGWPRGWCLGVP</sequence>
<dbReference type="EMBL" id="ML993893">
    <property type="protein sequence ID" value="KAF2203780.1"/>
    <property type="molecule type" value="Genomic_DNA"/>
</dbReference>
<gene>
    <name evidence="1" type="ORF">GQ43DRAFT_341192</name>
</gene>
<evidence type="ECO:0000313" key="1">
    <source>
        <dbReference type="EMBL" id="KAF2203780.1"/>
    </source>
</evidence>
<protein>
    <submittedName>
        <fullName evidence="1">Uncharacterized protein</fullName>
    </submittedName>
</protein>
<feature type="non-terminal residue" evidence="1">
    <location>
        <position position="1"/>
    </location>
</feature>
<dbReference type="AlphaFoldDB" id="A0A9P4N1F8"/>
<dbReference type="OrthoDB" id="10261951at2759"/>
<reference evidence="1" key="1">
    <citation type="journal article" date="2020" name="Stud. Mycol.">
        <title>101 Dothideomycetes genomes: a test case for predicting lifestyles and emergence of pathogens.</title>
        <authorList>
            <person name="Haridas S."/>
            <person name="Albert R."/>
            <person name="Binder M."/>
            <person name="Bloem J."/>
            <person name="Labutti K."/>
            <person name="Salamov A."/>
            <person name="Andreopoulos B."/>
            <person name="Baker S."/>
            <person name="Barry K."/>
            <person name="Bills G."/>
            <person name="Bluhm B."/>
            <person name="Cannon C."/>
            <person name="Castanera R."/>
            <person name="Culley D."/>
            <person name="Daum C."/>
            <person name="Ezra D."/>
            <person name="Gonzalez J."/>
            <person name="Henrissat B."/>
            <person name="Kuo A."/>
            <person name="Liang C."/>
            <person name="Lipzen A."/>
            <person name="Lutzoni F."/>
            <person name="Magnuson J."/>
            <person name="Mondo S."/>
            <person name="Nolan M."/>
            <person name="Ohm R."/>
            <person name="Pangilinan J."/>
            <person name="Park H.-J."/>
            <person name="Ramirez L."/>
            <person name="Alfaro M."/>
            <person name="Sun H."/>
            <person name="Tritt A."/>
            <person name="Yoshinaga Y."/>
            <person name="Zwiers L.-H."/>
            <person name="Turgeon B."/>
            <person name="Goodwin S."/>
            <person name="Spatafora J."/>
            <person name="Crous P."/>
            <person name="Grigoriev I."/>
        </authorList>
    </citation>
    <scope>NUCLEOTIDE SEQUENCE</scope>
    <source>
        <strain evidence="1">ATCC 74209</strain>
    </source>
</reference>
<comment type="caution">
    <text evidence="1">The sequence shown here is derived from an EMBL/GenBank/DDBJ whole genome shotgun (WGS) entry which is preliminary data.</text>
</comment>
<feature type="non-terminal residue" evidence="1">
    <location>
        <position position="254"/>
    </location>
</feature>
<name>A0A9P4N1F8_9PLEO</name>
<evidence type="ECO:0000313" key="2">
    <source>
        <dbReference type="Proteomes" id="UP000799536"/>
    </source>
</evidence>
<accession>A0A9P4N1F8</accession>
<dbReference type="Proteomes" id="UP000799536">
    <property type="component" value="Unassembled WGS sequence"/>
</dbReference>
<organism evidence="1 2">
    <name type="scientific">Delitschia confertaspora ATCC 74209</name>
    <dbReference type="NCBI Taxonomy" id="1513339"/>
    <lineage>
        <taxon>Eukaryota</taxon>
        <taxon>Fungi</taxon>
        <taxon>Dikarya</taxon>
        <taxon>Ascomycota</taxon>
        <taxon>Pezizomycotina</taxon>
        <taxon>Dothideomycetes</taxon>
        <taxon>Pleosporomycetidae</taxon>
        <taxon>Pleosporales</taxon>
        <taxon>Delitschiaceae</taxon>
        <taxon>Delitschia</taxon>
    </lineage>
</organism>